<evidence type="ECO:0000313" key="8">
    <source>
        <dbReference type="Ensembl" id="ENSJJAP00000017056.1"/>
    </source>
</evidence>
<sequence length="493" mass="56720">MLPRWELSLYLLTSLGFHFYSFYEVHKASREHEEELDREFELETDTFFGGLKKDPTDFEWSFWMEWGKRKLAWLLLGHVVVSQLAILLAKKHRAWILMAYGVCACWCVLGAPGVAMAALHTIIAFCVAQLHSLPLSWLCSLLLLSTLRLRSVEEIQRTWYTTENEYFLLQFTLTVRCLYYTSFSLELCQQQLPAKRAACSLPWMLAYVFYYPVFHNGPILNFPEFFTQMQQPELCSPRHRLCILAQGLGRLLCWWGLAELMVHLMYTHALHSSTPLLEVVSCWTLGGLALAHVLFFYVKYLVLFGVPALLMRLDGLSPPPLPRCVSTMFSFAGMWRYFDVGLHNFLIRYVYIPLGGSKHGLLGTLLSTAMTFAFVSYWHGSYEDLWCWAGLNWLGVTVESAARRLLETPCIRDPLAQHLSPQARRRLHAALASCSTSMLILFNLVFLGGIQVGKTYWNRLFVQGWPWVTLSVLGFLYCYSHVGIAWAQTYTMS</sequence>
<dbReference type="OMA" id="AWAQTYT"/>
<gene>
    <name evidence="8" type="primary">Hhat</name>
</gene>
<dbReference type="GO" id="GO:0007224">
    <property type="term" value="P:smoothened signaling pathway"/>
    <property type="evidence" value="ECO:0007669"/>
    <property type="project" value="Ensembl"/>
</dbReference>
<evidence type="ECO:0000256" key="4">
    <source>
        <dbReference type="ARBA" id="ARBA00022989"/>
    </source>
</evidence>
<evidence type="ECO:0000313" key="9">
    <source>
        <dbReference type="Proteomes" id="UP000694385"/>
    </source>
</evidence>
<keyword evidence="3" id="KW-0256">Endoplasmic reticulum</keyword>
<feature type="transmembrane region" description="Helical" evidence="7">
    <location>
        <begin position="276"/>
        <end position="300"/>
    </location>
</feature>
<dbReference type="GeneID" id="101597090"/>
<accession>A0A8C5L2N5</accession>
<keyword evidence="5 7" id="KW-0472">Membrane</keyword>
<keyword evidence="2 7" id="KW-0812">Transmembrane</keyword>
<feature type="transmembrane region" description="Helical" evidence="7">
    <location>
        <begin position="427"/>
        <end position="452"/>
    </location>
</feature>
<dbReference type="InterPro" id="IPR004299">
    <property type="entry name" value="MBOAT_fam"/>
</dbReference>
<dbReference type="PANTHER" id="PTHR13285">
    <property type="entry name" value="ACYLTRANSFERASE"/>
    <property type="match status" value="1"/>
</dbReference>
<dbReference type="InterPro" id="IPR051085">
    <property type="entry name" value="MB_O-acyltransferase"/>
</dbReference>
<dbReference type="CTD" id="55733"/>
<dbReference type="GO" id="GO:0016409">
    <property type="term" value="F:palmitoyltransferase activity"/>
    <property type="evidence" value="ECO:0007669"/>
    <property type="project" value="Ensembl"/>
</dbReference>
<dbReference type="GO" id="GO:0005789">
    <property type="term" value="C:endoplasmic reticulum membrane"/>
    <property type="evidence" value="ECO:0007669"/>
    <property type="project" value="UniProtKB-SubCell"/>
</dbReference>
<feature type="transmembrane region" description="Helical" evidence="7">
    <location>
        <begin position="71"/>
        <end position="89"/>
    </location>
</feature>
<dbReference type="GO" id="GO:0005794">
    <property type="term" value="C:Golgi apparatus"/>
    <property type="evidence" value="ECO:0007669"/>
    <property type="project" value="Ensembl"/>
</dbReference>
<evidence type="ECO:0000256" key="7">
    <source>
        <dbReference type="SAM" id="Phobius"/>
    </source>
</evidence>
<dbReference type="AlphaFoldDB" id="A0A8C5L2N5"/>
<dbReference type="Pfam" id="PF03062">
    <property type="entry name" value="MBOAT"/>
    <property type="match status" value="1"/>
</dbReference>
<feature type="transmembrane region" description="Helical" evidence="7">
    <location>
        <begin position="122"/>
        <end position="144"/>
    </location>
</feature>
<dbReference type="Ensembl" id="ENSJJAT00000023573.1">
    <property type="protein sequence ID" value="ENSJJAP00000017056.1"/>
    <property type="gene ID" value="ENSJJAG00000018726.1"/>
</dbReference>
<evidence type="ECO:0000256" key="1">
    <source>
        <dbReference type="ARBA" id="ARBA00004477"/>
    </source>
</evidence>
<dbReference type="RefSeq" id="XP_044997502.1">
    <property type="nucleotide sequence ID" value="XM_045141567.1"/>
</dbReference>
<protein>
    <submittedName>
        <fullName evidence="8">Hedgehog acyltransferase</fullName>
    </submittedName>
</protein>
<dbReference type="PANTHER" id="PTHR13285:SF20">
    <property type="entry name" value="PROTEIN-CYSTEINE N-PALMITOYLTRANSFERASE HHAT"/>
    <property type="match status" value="1"/>
</dbReference>
<feature type="transmembrane region" description="Helical" evidence="7">
    <location>
        <begin position="464"/>
        <end position="487"/>
    </location>
</feature>
<reference evidence="8" key="1">
    <citation type="submission" date="2025-08" db="UniProtKB">
        <authorList>
            <consortium name="Ensembl"/>
        </authorList>
    </citation>
    <scope>IDENTIFICATION</scope>
</reference>
<evidence type="ECO:0000256" key="6">
    <source>
        <dbReference type="ARBA" id="ARBA00038268"/>
    </source>
</evidence>
<comment type="subcellular location">
    <subcellularLocation>
        <location evidence="1">Endoplasmic reticulum membrane</location>
        <topology evidence="1">Multi-pass membrane protein</topology>
    </subcellularLocation>
</comment>
<evidence type="ECO:0000256" key="2">
    <source>
        <dbReference type="ARBA" id="ARBA00022692"/>
    </source>
</evidence>
<dbReference type="Proteomes" id="UP000694385">
    <property type="component" value="Unassembled WGS sequence"/>
</dbReference>
<name>A0A8C5L2N5_JACJA</name>
<evidence type="ECO:0000256" key="3">
    <source>
        <dbReference type="ARBA" id="ARBA00022824"/>
    </source>
</evidence>
<keyword evidence="4 7" id="KW-1133">Transmembrane helix</keyword>
<dbReference type="GeneTree" id="ENSGT00530000063629"/>
<evidence type="ECO:0000256" key="5">
    <source>
        <dbReference type="ARBA" id="ARBA00023136"/>
    </source>
</evidence>
<proteinExistence type="inferred from homology"/>
<reference evidence="8" key="2">
    <citation type="submission" date="2025-09" db="UniProtKB">
        <authorList>
            <consortium name="Ensembl"/>
        </authorList>
    </citation>
    <scope>IDENTIFICATION</scope>
</reference>
<comment type="similarity">
    <text evidence="6">Belongs to the membrane-bound acyltransferase family. HHAT subfamily.</text>
</comment>
<keyword evidence="9" id="KW-1185">Reference proteome</keyword>
<feature type="transmembrane region" description="Helical" evidence="7">
    <location>
        <begin position="96"/>
        <end position="116"/>
    </location>
</feature>
<organism evidence="8 9">
    <name type="scientific">Jaculus jaculus</name>
    <name type="common">Lesser Egyptian jerboa</name>
    <dbReference type="NCBI Taxonomy" id="51337"/>
    <lineage>
        <taxon>Eukaryota</taxon>
        <taxon>Metazoa</taxon>
        <taxon>Chordata</taxon>
        <taxon>Craniata</taxon>
        <taxon>Vertebrata</taxon>
        <taxon>Euteleostomi</taxon>
        <taxon>Mammalia</taxon>
        <taxon>Eutheria</taxon>
        <taxon>Euarchontoglires</taxon>
        <taxon>Glires</taxon>
        <taxon>Rodentia</taxon>
        <taxon>Myomorpha</taxon>
        <taxon>Dipodoidea</taxon>
        <taxon>Dipodidae</taxon>
        <taxon>Dipodinae</taxon>
        <taxon>Jaculus</taxon>
    </lineage>
</organism>